<dbReference type="EMBL" id="BGPR01080773">
    <property type="protein sequence ID" value="GBL80242.1"/>
    <property type="molecule type" value="Genomic_DNA"/>
</dbReference>
<reference evidence="2 3" key="1">
    <citation type="journal article" date="2019" name="Sci. Rep.">
        <title>Orb-weaving spider Araneus ventricosus genome elucidates the spidroin gene catalogue.</title>
        <authorList>
            <person name="Kono N."/>
            <person name="Nakamura H."/>
            <person name="Ohtoshi R."/>
            <person name="Moran D.A.P."/>
            <person name="Shinohara A."/>
            <person name="Yoshida Y."/>
            <person name="Fujiwara M."/>
            <person name="Mori M."/>
            <person name="Tomita M."/>
            <person name="Arakawa K."/>
        </authorList>
    </citation>
    <scope>NUCLEOTIDE SEQUENCE [LARGE SCALE GENOMIC DNA]</scope>
</reference>
<gene>
    <name evidence="2" type="ORF">AVEN_63672_1</name>
</gene>
<feature type="non-terminal residue" evidence="2">
    <location>
        <position position="35"/>
    </location>
</feature>
<comment type="caution">
    <text evidence="2">The sequence shown here is derived from an EMBL/GenBank/DDBJ whole genome shotgun (WGS) entry which is preliminary data.</text>
</comment>
<feature type="chain" id="PRO_5021231893" evidence="1">
    <location>
        <begin position="16"/>
        <end position="35"/>
    </location>
</feature>
<protein>
    <submittedName>
        <fullName evidence="2">Uncharacterized protein</fullName>
    </submittedName>
</protein>
<evidence type="ECO:0000256" key="1">
    <source>
        <dbReference type="SAM" id="SignalP"/>
    </source>
</evidence>
<accession>A0A4Y2AK60</accession>
<evidence type="ECO:0000313" key="3">
    <source>
        <dbReference type="Proteomes" id="UP000499080"/>
    </source>
</evidence>
<evidence type="ECO:0000313" key="2">
    <source>
        <dbReference type="EMBL" id="GBL80242.1"/>
    </source>
</evidence>
<dbReference type="AlphaFoldDB" id="A0A4Y2AK60"/>
<organism evidence="2 3">
    <name type="scientific">Araneus ventricosus</name>
    <name type="common">Orbweaver spider</name>
    <name type="synonym">Epeira ventricosa</name>
    <dbReference type="NCBI Taxonomy" id="182803"/>
    <lineage>
        <taxon>Eukaryota</taxon>
        <taxon>Metazoa</taxon>
        <taxon>Ecdysozoa</taxon>
        <taxon>Arthropoda</taxon>
        <taxon>Chelicerata</taxon>
        <taxon>Arachnida</taxon>
        <taxon>Araneae</taxon>
        <taxon>Araneomorphae</taxon>
        <taxon>Entelegynae</taxon>
        <taxon>Araneoidea</taxon>
        <taxon>Araneidae</taxon>
        <taxon>Araneus</taxon>
    </lineage>
</organism>
<keyword evidence="1" id="KW-0732">Signal</keyword>
<proteinExistence type="predicted"/>
<name>A0A4Y2AK60_ARAVE</name>
<keyword evidence="3" id="KW-1185">Reference proteome</keyword>
<feature type="signal peptide" evidence="1">
    <location>
        <begin position="1"/>
        <end position="15"/>
    </location>
</feature>
<dbReference type="Proteomes" id="UP000499080">
    <property type="component" value="Unassembled WGS sequence"/>
</dbReference>
<sequence>MKLFICLALFSLSNAEPLFRLPLHRNMDPLSTNPD</sequence>